<organism evidence="2 3">
    <name type="scientific">Acidovorax delafieldii</name>
    <name type="common">Pseudomonas delafieldii</name>
    <dbReference type="NCBI Taxonomy" id="47920"/>
    <lineage>
        <taxon>Bacteria</taxon>
        <taxon>Pseudomonadati</taxon>
        <taxon>Pseudomonadota</taxon>
        <taxon>Betaproteobacteria</taxon>
        <taxon>Burkholderiales</taxon>
        <taxon>Comamonadaceae</taxon>
        <taxon>Acidovorax</taxon>
    </lineage>
</organism>
<proteinExistence type="predicted"/>
<name>A0A561XSF8_ACIDE</name>
<gene>
    <name evidence="2" type="ORF">ATF69_0925</name>
</gene>
<dbReference type="EMBL" id="VJWE01000011">
    <property type="protein sequence ID" value="TWG39057.1"/>
    <property type="molecule type" value="Genomic_DNA"/>
</dbReference>
<sequence length="296" mass="32386">MRGRSVGAGRFLGVCLLSALMIGGAPVATAADLVQLKSGEVITSSDLSQYLERRVDLRASSRSKWGVEQVLREMAMGRALVQEGERLGEKRQPGKEGDRFDDAYAMSVFRKLMPPCDPPADATAARKFFDENPQAFRVPPMARLNRVMLPASETVDGMAAMDWMMAQAKVIASGAQPFEVMAKRVEGIYRLEAQGDIGWAVLVDENVILRTLAAAKQGDMVGPVREGDFVYLFSIDDKRDSRQLAWDEVAVSAAARAVNYCRQTATKKLEQDLLAKYGVVMNSAAISGLFEKAQSK</sequence>
<reference evidence="2 3" key="1">
    <citation type="journal article" date="2015" name="Stand. Genomic Sci.">
        <title>Genomic Encyclopedia of Bacterial and Archaeal Type Strains, Phase III: the genomes of soil and plant-associated and newly described type strains.</title>
        <authorList>
            <person name="Whitman W.B."/>
            <person name="Woyke T."/>
            <person name="Klenk H.P."/>
            <person name="Zhou Y."/>
            <person name="Lilburn T.G."/>
            <person name="Beck B.J."/>
            <person name="De Vos P."/>
            <person name="Vandamme P."/>
            <person name="Eisen J.A."/>
            <person name="Garrity G."/>
            <person name="Hugenholtz P."/>
            <person name="Kyrpides N.C."/>
        </authorList>
    </citation>
    <scope>NUCLEOTIDE SEQUENCE [LARGE SCALE GENOMIC DNA]</scope>
    <source>
        <strain evidence="2 3">DSM 64</strain>
    </source>
</reference>
<evidence type="ECO:0008006" key="4">
    <source>
        <dbReference type="Google" id="ProtNLM"/>
    </source>
</evidence>
<comment type="caution">
    <text evidence="2">The sequence shown here is derived from an EMBL/GenBank/DDBJ whole genome shotgun (WGS) entry which is preliminary data.</text>
</comment>
<keyword evidence="1" id="KW-0732">Signal</keyword>
<protein>
    <recommendedName>
        <fullName evidence="4">Parvulin-like peptidyl-prolyl cis-trans isomerase protein</fullName>
    </recommendedName>
</protein>
<feature type="signal peptide" evidence="1">
    <location>
        <begin position="1"/>
        <end position="30"/>
    </location>
</feature>
<dbReference type="RefSeq" id="WP_244303649.1">
    <property type="nucleotide sequence ID" value="NZ_VJWE01000011.1"/>
</dbReference>
<dbReference type="Proteomes" id="UP000321485">
    <property type="component" value="Unassembled WGS sequence"/>
</dbReference>
<evidence type="ECO:0000313" key="2">
    <source>
        <dbReference type="EMBL" id="TWG39057.1"/>
    </source>
</evidence>
<feature type="chain" id="PRO_5021797717" description="Parvulin-like peptidyl-prolyl cis-trans isomerase protein" evidence="1">
    <location>
        <begin position="31"/>
        <end position="296"/>
    </location>
</feature>
<evidence type="ECO:0000313" key="3">
    <source>
        <dbReference type="Proteomes" id="UP000321485"/>
    </source>
</evidence>
<evidence type="ECO:0000256" key="1">
    <source>
        <dbReference type="SAM" id="SignalP"/>
    </source>
</evidence>
<dbReference type="GeneID" id="51109996"/>
<dbReference type="AlphaFoldDB" id="A0A561XSF8"/>
<accession>A0A561XSF8</accession>